<dbReference type="InterPro" id="IPR045518">
    <property type="entry name" value="2EXR"/>
</dbReference>
<dbReference type="AlphaFoldDB" id="A0A194V1A7"/>
<gene>
    <name evidence="2" type="ORF">VP1G_04923</name>
</gene>
<accession>A0A194V1A7</accession>
<evidence type="ECO:0000313" key="2">
    <source>
        <dbReference type="EMBL" id="KUI57641.1"/>
    </source>
</evidence>
<name>A0A194V1A7_CYTMA</name>
<feature type="domain" description="2EXR" evidence="1">
    <location>
        <begin position="87"/>
        <end position="189"/>
    </location>
</feature>
<dbReference type="Proteomes" id="UP000078576">
    <property type="component" value="Unassembled WGS sequence"/>
</dbReference>
<organism evidence="2 3">
    <name type="scientific">Cytospora mali</name>
    <name type="common">Apple Valsa canker fungus</name>
    <name type="synonym">Valsa mali</name>
    <dbReference type="NCBI Taxonomy" id="578113"/>
    <lineage>
        <taxon>Eukaryota</taxon>
        <taxon>Fungi</taxon>
        <taxon>Dikarya</taxon>
        <taxon>Ascomycota</taxon>
        <taxon>Pezizomycotina</taxon>
        <taxon>Sordariomycetes</taxon>
        <taxon>Sordariomycetidae</taxon>
        <taxon>Diaporthales</taxon>
        <taxon>Cytosporaceae</taxon>
        <taxon>Cytospora</taxon>
    </lineage>
</organism>
<reference evidence="3" key="1">
    <citation type="submission" date="2014-12" db="EMBL/GenBank/DDBJ databases">
        <title>Genome Sequence of Valsa Canker Pathogens Uncovers a Specific Adaption of Colonization on Woody Bark.</title>
        <authorList>
            <person name="Yin Z."/>
            <person name="Liu H."/>
            <person name="Gao X."/>
            <person name="Li Z."/>
            <person name="Song N."/>
            <person name="Ke X."/>
            <person name="Dai Q."/>
            <person name="Wu Y."/>
            <person name="Sun Y."/>
            <person name="Xu J.-R."/>
            <person name="Kang Z.K."/>
            <person name="Wang L."/>
            <person name="Huang L."/>
        </authorList>
    </citation>
    <scope>NUCLEOTIDE SEQUENCE [LARGE SCALE GENOMIC DNA]</scope>
    <source>
        <strain evidence="3">SXYL134</strain>
    </source>
</reference>
<dbReference type="Pfam" id="PF20150">
    <property type="entry name" value="2EXR"/>
    <property type="match status" value="1"/>
</dbReference>
<protein>
    <recommendedName>
        <fullName evidence="1">2EXR domain-containing protein</fullName>
    </recommendedName>
</protein>
<evidence type="ECO:0000313" key="3">
    <source>
        <dbReference type="Proteomes" id="UP000078576"/>
    </source>
</evidence>
<proteinExistence type="predicted"/>
<dbReference type="OrthoDB" id="3473305at2759"/>
<dbReference type="EMBL" id="KN714702">
    <property type="protein sequence ID" value="KUI57641.1"/>
    <property type="molecule type" value="Genomic_DNA"/>
</dbReference>
<dbReference type="PANTHER" id="PTHR35910:SF1">
    <property type="entry name" value="2EXR DOMAIN-CONTAINING PROTEIN"/>
    <property type="match status" value="1"/>
</dbReference>
<sequence>MCFIDKSTQPFDVECTMPQPVSDLALKVDKLRMTIPPNSILATKEGDMTTEDRKSLIAHPSTIVGKMLKRLRNAHLFDTPCSETVNFNTLPTEIKLKVYEMTWETRRVRISRKRVAQKRVGRQWMKDLKRGTANAPPNEEWVTTSCTRPPVTLWVNYESRSETLKRYQLSFACPSEGTSHVYFNFDIDELEIPRHCRIRPAISREELARLRVLVVPSRSIVTEALWDKQDRLDALEALWPAADDTIMGVASALGDITVNNAVDIRAEDINNYPPLAGSRRRVYGEAIESDFYFDHTNPTTETVLKPFELRAGQTTIVYHSFDRAEAVVSSLVGIHLMVQDIAAVWQGVMGDVAHVFGRKVSLLELQDIFHHTC</sequence>
<evidence type="ECO:0000259" key="1">
    <source>
        <dbReference type="Pfam" id="PF20150"/>
    </source>
</evidence>
<dbReference type="PANTHER" id="PTHR35910">
    <property type="entry name" value="2EXR DOMAIN-CONTAINING PROTEIN"/>
    <property type="match status" value="1"/>
</dbReference>
<keyword evidence="3" id="KW-1185">Reference proteome</keyword>